<keyword evidence="8" id="KW-1185">Reference proteome</keyword>
<feature type="domain" description="Fe-S metabolism associated" evidence="6">
    <location>
        <begin position="102"/>
        <end position="221"/>
    </location>
</feature>
<comment type="caution">
    <text evidence="7">The sequence shown here is derived from an EMBL/GenBank/DDBJ whole genome shotgun (WGS) entry which is preliminary data.</text>
</comment>
<reference evidence="7" key="1">
    <citation type="submission" date="2021-08" db="EMBL/GenBank/DDBJ databases">
        <title>WGS assembly of Ceratopteris richardii.</title>
        <authorList>
            <person name="Marchant D.B."/>
            <person name="Chen G."/>
            <person name="Jenkins J."/>
            <person name="Shu S."/>
            <person name="Leebens-Mack J."/>
            <person name="Grimwood J."/>
            <person name="Schmutz J."/>
            <person name="Soltis P."/>
            <person name="Soltis D."/>
            <person name="Chen Z.-H."/>
        </authorList>
    </citation>
    <scope>NUCLEOTIDE SEQUENCE</scope>
    <source>
        <strain evidence="7">Whitten #5841</strain>
        <tissue evidence="7">Leaf</tissue>
    </source>
</reference>
<proteinExistence type="predicted"/>
<evidence type="ECO:0000313" key="8">
    <source>
        <dbReference type="Proteomes" id="UP000825935"/>
    </source>
</evidence>
<evidence type="ECO:0000256" key="2">
    <source>
        <dbReference type="ARBA" id="ARBA00022528"/>
    </source>
</evidence>
<keyword evidence="2" id="KW-0150">Chloroplast</keyword>
<keyword evidence="3" id="KW-0934">Plastid</keyword>
<evidence type="ECO:0000256" key="3">
    <source>
        <dbReference type="ARBA" id="ARBA00022640"/>
    </source>
</evidence>
<dbReference type="AlphaFoldDB" id="A0A8T2QB48"/>
<dbReference type="OrthoDB" id="411584at2759"/>
<keyword evidence="4" id="KW-0809">Transit peptide</keyword>
<evidence type="ECO:0000256" key="5">
    <source>
        <dbReference type="SAM" id="MobiDB-lite"/>
    </source>
</evidence>
<dbReference type="GO" id="GO:0009507">
    <property type="term" value="C:chloroplast"/>
    <property type="evidence" value="ECO:0007669"/>
    <property type="project" value="UniProtKB-SubCell"/>
</dbReference>
<dbReference type="FunFam" id="3.30.300.90:FF:000004">
    <property type="entry name" value="SufE-like protein, chloroplastic"/>
    <property type="match status" value="1"/>
</dbReference>
<dbReference type="Pfam" id="PF02657">
    <property type="entry name" value="SufE"/>
    <property type="match status" value="1"/>
</dbReference>
<dbReference type="SUPFAM" id="SSF82657">
    <property type="entry name" value="BolA-like"/>
    <property type="match status" value="1"/>
</dbReference>
<organism evidence="7 8">
    <name type="scientific">Ceratopteris richardii</name>
    <name type="common">Triangle waterfern</name>
    <dbReference type="NCBI Taxonomy" id="49495"/>
    <lineage>
        <taxon>Eukaryota</taxon>
        <taxon>Viridiplantae</taxon>
        <taxon>Streptophyta</taxon>
        <taxon>Embryophyta</taxon>
        <taxon>Tracheophyta</taxon>
        <taxon>Polypodiopsida</taxon>
        <taxon>Polypodiidae</taxon>
        <taxon>Polypodiales</taxon>
        <taxon>Pteridineae</taxon>
        <taxon>Pteridaceae</taxon>
        <taxon>Parkerioideae</taxon>
        <taxon>Ceratopteris</taxon>
    </lineage>
</organism>
<protein>
    <recommendedName>
        <fullName evidence="6">Fe-S metabolism associated domain-containing protein</fullName>
    </recommendedName>
</protein>
<dbReference type="InterPro" id="IPR002634">
    <property type="entry name" value="BolA"/>
</dbReference>
<accession>A0A8T2QB48</accession>
<evidence type="ECO:0000313" key="7">
    <source>
        <dbReference type="EMBL" id="KAH7280934.1"/>
    </source>
</evidence>
<dbReference type="EMBL" id="CM035441">
    <property type="protein sequence ID" value="KAH7280934.1"/>
    <property type="molecule type" value="Genomic_DNA"/>
</dbReference>
<evidence type="ECO:0000259" key="6">
    <source>
        <dbReference type="Pfam" id="PF02657"/>
    </source>
</evidence>
<dbReference type="InterPro" id="IPR036065">
    <property type="entry name" value="BolA-like_sf"/>
</dbReference>
<dbReference type="Gene3D" id="3.90.1010.10">
    <property type="match status" value="1"/>
</dbReference>
<evidence type="ECO:0000256" key="1">
    <source>
        <dbReference type="ARBA" id="ARBA00004229"/>
    </source>
</evidence>
<dbReference type="SUPFAM" id="SSF82649">
    <property type="entry name" value="SufE/NifU"/>
    <property type="match status" value="1"/>
</dbReference>
<feature type="compositionally biased region" description="Basic and acidic residues" evidence="5">
    <location>
        <begin position="261"/>
        <end position="275"/>
    </location>
</feature>
<sequence length="365" mass="40287">MPSLTLLTVSSAAALCRLHRSLVFYPGSISSSKCCSSLLVSSIASFSSNRRAYFSPHFICAHRHLSAARDHQSVRLLHAVIAASASKQTVDDLPCKLLDIVKLFQLAPDPRAKYEQLLHYGRRLKPLSEEYQTLENKVQGCVSQVWVRASIDEEKRIHFEAESDSMLTRGLAALLVEGLSGSLAADVLKITPDFIQMLGLNQSLTPSRSNGFLNMFKLMQKKTLELAMEAEGGSDGVITKDVNSTGNLSDEVGDLKGSSPTDHKENTQDRETKTRKEVIRQKIETALDPVLLEVEDVSYKHAGHAGVHQGATETHFNLKIVSPMFEGKTLVKRHRLVYEILQEELQNGLHALSIVAKTPAEIDCT</sequence>
<gene>
    <name evidence="7" type="ORF">KP509_36G021300</name>
</gene>
<dbReference type="Pfam" id="PF01722">
    <property type="entry name" value="BolA"/>
    <property type="match status" value="1"/>
</dbReference>
<dbReference type="Proteomes" id="UP000825935">
    <property type="component" value="Chromosome 36"/>
</dbReference>
<dbReference type="PANTHER" id="PTHR46230">
    <property type="match status" value="1"/>
</dbReference>
<dbReference type="Gene3D" id="3.30.300.90">
    <property type="entry name" value="BolA-like"/>
    <property type="match status" value="1"/>
</dbReference>
<dbReference type="InterPro" id="IPR003808">
    <property type="entry name" value="Fe-S_metab-assoc_dom"/>
</dbReference>
<name>A0A8T2QB48_CERRI</name>
<dbReference type="OMA" id="PICRISC"/>
<dbReference type="GO" id="GO:0016226">
    <property type="term" value="P:iron-sulfur cluster assembly"/>
    <property type="evidence" value="ECO:0007669"/>
    <property type="project" value="TreeGrafter"/>
</dbReference>
<comment type="subcellular location">
    <subcellularLocation>
        <location evidence="1">Plastid</location>
        <location evidence="1">Chloroplast</location>
    </subcellularLocation>
</comment>
<dbReference type="PANTHER" id="PTHR46230:SF3">
    <property type="entry name" value="SUFE-LIKE PROTEIN 1, CHLOROPLASTIC_MITOCHONDRIAL"/>
    <property type="match status" value="1"/>
</dbReference>
<feature type="region of interest" description="Disordered" evidence="5">
    <location>
        <begin position="235"/>
        <end position="275"/>
    </location>
</feature>
<evidence type="ECO:0000256" key="4">
    <source>
        <dbReference type="ARBA" id="ARBA00022946"/>
    </source>
</evidence>